<evidence type="ECO:0000256" key="1">
    <source>
        <dbReference type="SAM" id="MobiDB-lite"/>
    </source>
</evidence>
<dbReference type="OrthoDB" id="7366224at2"/>
<dbReference type="Proteomes" id="UP000196027">
    <property type="component" value="Chromosome"/>
</dbReference>
<dbReference type="Gene3D" id="1.10.132.90">
    <property type="match status" value="1"/>
</dbReference>
<dbReference type="EMBL" id="CP021425">
    <property type="protein sequence ID" value="ARU57613.1"/>
    <property type="molecule type" value="Genomic_DNA"/>
</dbReference>
<sequence length="451" mass="48933">MQSIQSMFGQYESVLRRSGDSPLGHGQDKTSHGNRSELSDDNVSRGHGYGHRHHGPDHEGFRHNGRQVFNTAISYQFSASFTSVAFSSSSVSGARLPEPAESEFTFEPPSPADVANNVLKFVERRLSSEAESGASQERLSDLLSQAREGIEKGFAEARDQLESMGLMDEKLGAEIDDSYNRIADGLNDLEGRFTGSSGAPDTGNSPVTPAEENNEQTVKSEREPEVSRAGNATRYSAGYEKFVGFNESLSLDVKTQDGDTVRIYFNEMGASFKSAGIYANSEGQGGFQQSALMSASQYQFSVEGELDEGELEALNALFSDVDELAGMFFGGDLEQAFDAALELGFDGEELAGFSLNLTQTQVSSVALYESVGGGRNPEFEPLGQVVSGVRDALNHAQAFASPRELVKDLFDDVFAASLKSQFTELDLLQQESKDKSADPFAKMVHQLIDFL</sequence>
<feature type="region of interest" description="Disordered" evidence="1">
    <location>
        <begin position="1"/>
        <end position="63"/>
    </location>
</feature>
<dbReference type="RefSeq" id="WP_087462486.1">
    <property type="nucleotide sequence ID" value="NZ_CP021425.1"/>
</dbReference>
<dbReference type="KEGG" id="ome:OLMES_3586"/>
<evidence type="ECO:0000313" key="3">
    <source>
        <dbReference type="EMBL" id="ARU57613.1"/>
    </source>
</evidence>
<name>A0A1Y0IE00_9GAMM</name>
<proteinExistence type="predicted"/>
<protein>
    <recommendedName>
        <fullName evidence="2">DUF5610 domain-containing protein</fullName>
    </recommendedName>
</protein>
<keyword evidence="4" id="KW-1185">Reference proteome</keyword>
<dbReference type="AlphaFoldDB" id="A0A1Y0IE00"/>
<dbReference type="Pfam" id="PF18433">
    <property type="entry name" value="DUF5610"/>
    <property type="match status" value="1"/>
</dbReference>
<accession>A0A1Y0IE00</accession>
<reference evidence="3 4" key="1">
    <citation type="submission" date="2017-05" db="EMBL/GenBank/DDBJ databases">
        <title>Genomic insights into alkan degradation activity of Oleiphilus messinensis.</title>
        <authorList>
            <person name="Kozyavkin S.A."/>
            <person name="Slesarev A.I."/>
            <person name="Golyshin P.N."/>
            <person name="Korzhenkov A."/>
            <person name="Golyshina O.N."/>
            <person name="Toshchakov S.V."/>
        </authorList>
    </citation>
    <scope>NUCLEOTIDE SEQUENCE [LARGE SCALE GENOMIC DNA]</scope>
    <source>
        <strain evidence="3 4">ME102</strain>
    </source>
</reference>
<feature type="domain" description="DUF5610" evidence="2">
    <location>
        <begin position="93"/>
        <end position="189"/>
    </location>
</feature>
<gene>
    <name evidence="3" type="ORF">OLMES_3586</name>
</gene>
<evidence type="ECO:0000259" key="2">
    <source>
        <dbReference type="Pfam" id="PF18433"/>
    </source>
</evidence>
<evidence type="ECO:0000313" key="4">
    <source>
        <dbReference type="Proteomes" id="UP000196027"/>
    </source>
</evidence>
<organism evidence="3 4">
    <name type="scientific">Oleiphilus messinensis</name>
    <dbReference type="NCBI Taxonomy" id="141451"/>
    <lineage>
        <taxon>Bacteria</taxon>
        <taxon>Pseudomonadati</taxon>
        <taxon>Pseudomonadota</taxon>
        <taxon>Gammaproteobacteria</taxon>
        <taxon>Oceanospirillales</taxon>
        <taxon>Oleiphilaceae</taxon>
        <taxon>Oleiphilus</taxon>
    </lineage>
</organism>
<feature type="compositionally biased region" description="Basic and acidic residues" evidence="1">
    <location>
        <begin position="26"/>
        <end position="44"/>
    </location>
</feature>
<feature type="compositionally biased region" description="Polar residues" evidence="1">
    <location>
        <begin position="194"/>
        <end position="207"/>
    </location>
</feature>
<feature type="region of interest" description="Disordered" evidence="1">
    <location>
        <begin position="190"/>
        <end position="230"/>
    </location>
</feature>
<dbReference type="InterPro" id="IPR041651">
    <property type="entry name" value="DUF5610"/>
</dbReference>